<name>A0ABW0PRQ8_9HYPH</name>
<comment type="caution">
    <text evidence="2">The sequence shown here is derived from an EMBL/GenBank/DDBJ whole genome shotgun (WGS) entry which is preliminary data.</text>
</comment>
<dbReference type="EMBL" id="JBHSML010000001">
    <property type="protein sequence ID" value="MFC5514392.1"/>
    <property type="molecule type" value="Genomic_DNA"/>
</dbReference>
<accession>A0ABW0PRQ8</accession>
<evidence type="ECO:0000313" key="3">
    <source>
        <dbReference type="Proteomes" id="UP001596150"/>
    </source>
</evidence>
<protein>
    <submittedName>
        <fullName evidence="2">DUF1376 domain-containing protein</fullName>
    </submittedName>
</protein>
<proteinExistence type="predicted"/>
<evidence type="ECO:0000313" key="2">
    <source>
        <dbReference type="EMBL" id="MFC5514392.1"/>
    </source>
</evidence>
<evidence type="ECO:0000256" key="1">
    <source>
        <dbReference type="SAM" id="MobiDB-lite"/>
    </source>
</evidence>
<reference evidence="3" key="1">
    <citation type="journal article" date="2019" name="Int. J. Syst. Evol. Microbiol.">
        <title>The Global Catalogue of Microorganisms (GCM) 10K type strain sequencing project: providing services to taxonomists for standard genome sequencing and annotation.</title>
        <authorList>
            <consortium name="The Broad Institute Genomics Platform"/>
            <consortium name="The Broad Institute Genome Sequencing Center for Infectious Disease"/>
            <person name="Wu L."/>
            <person name="Ma J."/>
        </authorList>
    </citation>
    <scope>NUCLEOTIDE SEQUENCE [LARGE SCALE GENOMIC DNA]</scope>
    <source>
        <strain evidence="3">KACC 12633</strain>
    </source>
</reference>
<dbReference type="Pfam" id="PF07120">
    <property type="entry name" value="DUF1376"/>
    <property type="match status" value="1"/>
</dbReference>
<sequence length="199" mass="21115">MTASPRMPISVVEELAVASDLTAEEYGAYMLLRMHQWQYGLLPTDNDRLSRIAHVAADEWPQVASVIRPRFGPNWRHEDTHRARQKSAATHERLSNAGKKGGSSKGTAKPIASPATAQAASQGPSPASAGLGPELSHTSSEASLVGKAGDKPPFPAIADPKAARAWLLERSVFPGDLDELQRLLVAGKLTPAILASSAP</sequence>
<organism evidence="2 3">
    <name type="scientific">Kaistia terrae</name>
    <dbReference type="NCBI Taxonomy" id="537017"/>
    <lineage>
        <taxon>Bacteria</taxon>
        <taxon>Pseudomonadati</taxon>
        <taxon>Pseudomonadota</taxon>
        <taxon>Alphaproteobacteria</taxon>
        <taxon>Hyphomicrobiales</taxon>
        <taxon>Kaistiaceae</taxon>
        <taxon>Kaistia</taxon>
    </lineage>
</organism>
<dbReference type="Proteomes" id="UP001596150">
    <property type="component" value="Unassembled WGS sequence"/>
</dbReference>
<dbReference type="RefSeq" id="WP_266345008.1">
    <property type="nucleotide sequence ID" value="NZ_JAPKNH010000006.1"/>
</dbReference>
<dbReference type="InterPro" id="IPR010781">
    <property type="entry name" value="DUF1376"/>
</dbReference>
<gene>
    <name evidence="2" type="ORF">ACFPP9_01315</name>
</gene>
<feature type="compositionally biased region" description="Low complexity" evidence="1">
    <location>
        <begin position="105"/>
        <end position="129"/>
    </location>
</feature>
<feature type="region of interest" description="Disordered" evidence="1">
    <location>
        <begin position="71"/>
        <end position="156"/>
    </location>
</feature>
<keyword evidence="3" id="KW-1185">Reference proteome</keyword>